<proteinExistence type="predicted"/>
<keyword evidence="5" id="KW-0496">Mitochondrion</keyword>
<keyword evidence="4" id="KW-0256">Endoplasmic reticulum</keyword>
<dbReference type="EMBL" id="JAULSR010000011">
    <property type="protein sequence ID" value="KAK0609955.1"/>
    <property type="molecule type" value="Genomic_DNA"/>
</dbReference>
<comment type="caution">
    <text evidence="7">The sequence shown here is derived from an EMBL/GenBank/DDBJ whole genome shotgun (WGS) entry which is preliminary data.</text>
</comment>
<keyword evidence="6" id="KW-0472">Membrane</keyword>
<dbReference type="InterPro" id="IPR029058">
    <property type="entry name" value="AB_hydrolase_fold"/>
</dbReference>
<dbReference type="GO" id="GO:0005739">
    <property type="term" value="C:mitochondrion"/>
    <property type="evidence" value="ECO:0007669"/>
    <property type="project" value="UniProtKB-SubCell"/>
</dbReference>
<organism evidence="7 8">
    <name type="scientific">Bombardia bombarda</name>
    <dbReference type="NCBI Taxonomy" id="252184"/>
    <lineage>
        <taxon>Eukaryota</taxon>
        <taxon>Fungi</taxon>
        <taxon>Dikarya</taxon>
        <taxon>Ascomycota</taxon>
        <taxon>Pezizomycotina</taxon>
        <taxon>Sordariomycetes</taxon>
        <taxon>Sordariomycetidae</taxon>
        <taxon>Sordariales</taxon>
        <taxon>Lasiosphaeriaceae</taxon>
        <taxon>Bombardia</taxon>
    </lineage>
</organism>
<accession>A0AA39WBI4</accession>
<evidence type="ECO:0000256" key="6">
    <source>
        <dbReference type="ARBA" id="ARBA00023136"/>
    </source>
</evidence>
<dbReference type="Gene3D" id="3.40.50.1820">
    <property type="entry name" value="alpha/beta hydrolase"/>
    <property type="match status" value="1"/>
</dbReference>
<evidence type="ECO:0000256" key="5">
    <source>
        <dbReference type="ARBA" id="ARBA00023128"/>
    </source>
</evidence>
<evidence type="ECO:0000313" key="8">
    <source>
        <dbReference type="Proteomes" id="UP001174934"/>
    </source>
</evidence>
<gene>
    <name evidence="7" type="ORF">B0T17DRAFT_658526</name>
</gene>
<evidence type="ECO:0000256" key="4">
    <source>
        <dbReference type="ARBA" id="ARBA00022824"/>
    </source>
</evidence>
<evidence type="ECO:0000256" key="1">
    <source>
        <dbReference type="ARBA" id="ARBA00004173"/>
    </source>
</evidence>
<dbReference type="PANTHER" id="PTHR48182:SF2">
    <property type="entry name" value="PROTEIN SERAC1"/>
    <property type="match status" value="1"/>
</dbReference>
<dbReference type="PANTHER" id="PTHR48182">
    <property type="entry name" value="PROTEIN SERAC1"/>
    <property type="match status" value="1"/>
</dbReference>
<dbReference type="AlphaFoldDB" id="A0AA39WBI4"/>
<protein>
    <submittedName>
        <fullName evidence="7">Uncharacterized protein</fullName>
    </submittedName>
</protein>
<evidence type="ECO:0000256" key="2">
    <source>
        <dbReference type="ARBA" id="ARBA00004240"/>
    </source>
</evidence>
<comment type="subcellular location">
    <subcellularLocation>
        <location evidence="2">Endoplasmic reticulum</location>
    </subcellularLocation>
    <subcellularLocation>
        <location evidence="3">Membrane</location>
    </subcellularLocation>
    <subcellularLocation>
        <location evidence="1">Mitochondrion</location>
    </subcellularLocation>
</comment>
<dbReference type="InterPro" id="IPR052374">
    <property type="entry name" value="SERAC1"/>
</dbReference>
<evidence type="ECO:0000256" key="3">
    <source>
        <dbReference type="ARBA" id="ARBA00004370"/>
    </source>
</evidence>
<dbReference type="SUPFAM" id="SSF53474">
    <property type="entry name" value="alpha/beta-Hydrolases"/>
    <property type="match status" value="1"/>
</dbReference>
<dbReference type="Proteomes" id="UP001174934">
    <property type="component" value="Unassembled WGS sequence"/>
</dbReference>
<dbReference type="GO" id="GO:0016020">
    <property type="term" value="C:membrane"/>
    <property type="evidence" value="ECO:0007669"/>
    <property type="project" value="UniProtKB-SubCell"/>
</dbReference>
<reference evidence="7" key="1">
    <citation type="submission" date="2023-06" db="EMBL/GenBank/DDBJ databases">
        <title>Genome-scale phylogeny and comparative genomics of the fungal order Sordariales.</title>
        <authorList>
            <consortium name="Lawrence Berkeley National Laboratory"/>
            <person name="Hensen N."/>
            <person name="Bonometti L."/>
            <person name="Westerberg I."/>
            <person name="Brannstrom I.O."/>
            <person name="Guillou S."/>
            <person name="Cros-Aarteil S."/>
            <person name="Calhoun S."/>
            <person name="Haridas S."/>
            <person name="Kuo A."/>
            <person name="Mondo S."/>
            <person name="Pangilinan J."/>
            <person name="Riley R."/>
            <person name="LaButti K."/>
            <person name="Andreopoulos B."/>
            <person name="Lipzen A."/>
            <person name="Chen C."/>
            <person name="Yanf M."/>
            <person name="Daum C."/>
            <person name="Ng V."/>
            <person name="Clum A."/>
            <person name="Steindorff A."/>
            <person name="Ohm R."/>
            <person name="Martin F."/>
            <person name="Silar P."/>
            <person name="Natvig D."/>
            <person name="Lalanne C."/>
            <person name="Gautier V."/>
            <person name="Ament-velasquez S.L."/>
            <person name="Kruys A."/>
            <person name="Hutchinson M.I."/>
            <person name="Powell A.J."/>
            <person name="Barry K."/>
            <person name="Miller A.N."/>
            <person name="Grigoriev I.V."/>
            <person name="Debuchy R."/>
            <person name="Gladieux P."/>
            <person name="Thoren M.H."/>
            <person name="Johannesson H."/>
        </authorList>
    </citation>
    <scope>NUCLEOTIDE SEQUENCE</scope>
    <source>
        <strain evidence="7">SMH3391-2</strain>
    </source>
</reference>
<dbReference type="GO" id="GO:0005783">
    <property type="term" value="C:endoplasmic reticulum"/>
    <property type="evidence" value="ECO:0007669"/>
    <property type="project" value="UniProtKB-SubCell"/>
</dbReference>
<evidence type="ECO:0000313" key="7">
    <source>
        <dbReference type="EMBL" id="KAK0609955.1"/>
    </source>
</evidence>
<name>A0AA39WBI4_9PEZI</name>
<sequence length="353" mass="38450">MAHDSATGLGEALYSPKDAKVDIIFVHGLGGHRVKTWKSRANEDEPVEKFWPEDFLKTACPTARILSFGYEATFQNFYPYTGPQNIPVGTTIDDHSASLFLAINNFHHSTKTPPGRPLIFVTHSLGGLVVANALSRPHTTSDADTSLVDSTIGIVFFGTPFEGSSKAKWGVRALKFLEVFGATSPANMHDLQERSQRLTLINDNFGKLIKARDQSQTTLNIACLFEVRETYVKKALKWTSIGVIVPKDSATLSGITPIPVEANHSGMCKFATESRDGYKSVSGILSRWIKALDATSAKRGAGIIHDGDMNFHGTVNNSGIVARDIDGYTPDAVRLTGSVNYYGSDYKPPQQSP</sequence>
<keyword evidence="8" id="KW-1185">Reference proteome</keyword>